<sequence>MSNGQQAFIYPALLYRQNERKITHLQKKNSLQVGERAFISVFIMYSHIKQFINYLFIKNLS</sequence>
<dbReference type="EMBL" id="AFBN01000109">
    <property type="protein sequence ID" value="EGF50404.1"/>
    <property type="molecule type" value="Genomic_DNA"/>
</dbReference>
<organism evidence="1 2">
    <name type="scientific">Bacteroides fluxus YIT 12057</name>
    <dbReference type="NCBI Taxonomy" id="763034"/>
    <lineage>
        <taxon>Bacteria</taxon>
        <taxon>Pseudomonadati</taxon>
        <taxon>Bacteroidota</taxon>
        <taxon>Bacteroidia</taxon>
        <taxon>Bacteroidales</taxon>
        <taxon>Bacteroidaceae</taxon>
        <taxon>Bacteroides</taxon>
    </lineage>
</organism>
<protein>
    <submittedName>
        <fullName evidence="1">Conserved domain protein</fullName>
    </submittedName>
</protein>
<comment type="caution">
    <text evidence="1">The sequence shown here is derived from an EMBL/GenBank/DDBJ whole genome shotgun (WGS) entry which is preliminary data.</text>
</comment>
<proteinExistence type="predicted"/>
<keyword evidence="2" id="KW-1185">Reference proteome</keyword>
<gene>
    <name evidence="1" type="ORF">HMPREF9446_03831</name>
</gene>
<name>F3PYI3_9BACE</name>
<accession>F3PYI3</accession>
<dbReference type="Proteomes" id="UP000003416">
    <property type="component" value="Unassembled WGS sequence"/>
</dbReference>
<reference evidence="1 2" key="1">
    <citation type="submission" date="2011-02" db="EMBL/GenBank/DDBJ databases">
        <authorList>
            <person name="Weinstock G."/>
            <person name="Sodergren E."/>
            <person name="Clifton S."/>
            <person name="Fulton L."/>
            <person name="Fulton B."/>
            <person name="Courtney L."/>
            <person name="Fronick C."/>
            <person name="Harrison M."/>
            <person name="Strong C."/>
            <person name="Farmer C."/>
            <person name="Delahaunty K."/>
            <person name="Markovic C."/>
            <person name="Hall O."/>
            <person name="Minx P."/>
            <person name="Tomlinson C."/>
            <person name="Mitreva M."/>
            <person name="Hou S."/>
            <person name="Chen J."/>
            <person name="Wollam A."/>
            <person name="Pepin K.H."/>
            <person name="Johnson M."/>
            <person name="Bhonagiri V."/>
            <person name="Zhang X."/>
            <person name="Suruliraj S."/>
            <person name="Warren W."/>
            <person name="Chinwalla A."/>
            <person name="Mardis E.R."/>
            <person name="Wilson R.K."/>
        </authorList>
    </citation>
    <scope>NUCLEOTIDE SEQUENCE [LARGE SCALE GENOMIC DNA]</scope>
    <source>
        <strain evidence="1 2">YIT 12057</strain>
    </source>
</reference>
<dbReference type="AlphaFoldDB" id="F3PYI3"/>
<dbReference type="HOGENOM" id="CLU_2912744_0_0_10"/>
<evidence type="ECO:0000313" key="1">
    <source>
        <dbReference type="EMBL" id="EGF50404.1"/>
    </source>
</evidence>
<evidence type="ECO:0000313" key="2">
    <source>
        <dbReference type="Proteomes" id="UP000003416"/>
    </source>
</evidence>
<dbReference type="STRING" id="763034.HMPREF9446_03831"/>